<reference evidence="2" key="1">
    <citation type="submission" date="2022-11" db="UniProtKB">
        <authorList>
            <consortium name="WormBaseParasite"/>
        </authorList>
    </citation>
    <scope>IDENTIFICATION</scope>
</reference>
<organism evidence="1 2">
    <name type="scientific">Panagrolaimus davidi</name>
    <dbReference type="NCBI Taxonomy" id="227884"/>
    <lineage>
        <taxon>Eukaryota</taxon>
        <taxon>Metazoa</taxon>
        <taxon>Ecdysozoa</taxon>
        <taxon>Nematoda</taxon>
        <taxon>Chromadorea</taxon>
        <taxon>Rhabditida</taxon>
        <taxon>Tylenchina</taxon>
        <taxon>Panagrolaimomorpha</taxon>
        <taxon>Panagrolaimoidea</taxon>
        <taxon>Panagrolaimidae</taxon>
        <taxon>Panagrolaimus</taxon>
    </lineage>
</organism>
<sequence length="234" mass="27713">MENCKCFKCGNCERKKHRVTAKVHLNNETNEKFLELSEKQHVCEPIKDEFADKIINSSDFVVTERDDERKPKKIIVFTSSTKEFYYELNYTPSTDLFQCYPCSKRNKVVGAKLYKKENGEEYLLKSKNEHVCTPKKYDKEKLQPKTIPKSMFELYQNKNGKSNKKLVVFTSAKKDFVYEYYWQNSSFRCLQCSKQNKCVIAKILGEIENEKYAEFSNVEHVCTPIKFDQKKYKK</sequence>
<name>A0A914P8E8_9BILA</name>
<accession>A0A914P8E8</accession>
<evidence type="ECO:0000313" key="2">
    <source>
        <dbReference type="WBParaSite" id="PDA_v2.g13737.t1"/>
    </source>
</evidence>
<evidence type="ECO:0000313" key="1">
    <source>
        <dbReference type="Proteomes" id="UP000887578"/>
    </source>
</evidence>
<dbReference type="AlphaFoldDB" id="A0A914P8E8"/>
<proteinExistence type="predicted"/>
<dbReference type="WBParaSite" id="PDA_v2.g13737.t1">
    <property type="protein sequence ID" value="PDA_v2.g13737.t1"/>
    <property type="gene ID" value="PDA_v2.g13737"/>
</dbReference>
<dbReference type="Proteomes" id="UP000887578">
    <property type="component" value="Unplaced"/>
</dbReference>
<protein>
    <submittedName>
        <fullName evidence="2">Uncharacterized protein</fullName>
    </submittedName>
</protein>
<keyword evidence="1" id="KW-1185">Reference proteome</keyword>